<evidence type="ECO:0000313" key="4">
    <source>
        <dbReference type="Proteomes" id="UP000605848"/>
    </source>
</evidence>
<evidence type="ECO:0008006" key="5">
    <source>
        <dbReference type="Google" id="ProtNLM"/>
    </source>
</evidence>
<dbReference type="RefSeq" id="WP_202056074.1">
    <property type="nucleotide sequence ID" value="NZ_JAEQMY010000004.1"/>
</dbReference>
<feature type="coiled-coil region" evidence="1">
    <location>
        <begin position="43"/>
        <end position="70"/>
    </location>
</feature>
<evidence type="ECO:0000256" key="1">
    <source>
        <dbReference type="SAM" id="Coils"/>
    </source>
</evidence>
<dbReference type="Proteomes" id="UP000605848">
    <property type="component" value="Unassembled WGS sequence"/>
</dbReference>
<keyword evidence="4" id="KW-1185">Reference proteome</keyword>
<organism evidence="3 4">
    <name type="scientific">Microvirga aerilata</name>
    <dbReference type="NCBI Taxonomy" id="670292"/>
    <lineage>
        <taxon>Bacteria</taxon>
        <taxon>Pseudomonadati</taxon>
        <taxon>Pseudomonadota</taxon>
        <taxon>Alphaproteobacteria</taxon>
        <taxon>Hyphomicrobiales</taxon>
        <taxon>Methylobacteriaceae</taxon>
        <taxon>Microvirga</taxon>
    </lineage>
</organism>
<keyword evidence="1" id="KW-0175">Coiled coil</keyword>
<gene>
    <name evidence="3" type="ORF">JKG68_04090</name>
</gene>
<evidence type="ECO:0000313" key="3">
    <source>
        <dbReference type="EMBL" id="MBL0403137.1"/>
    </source>
</evidence>
<reference evidence="3" key="1">
    <citation type="submission" date="2021-01" db="EMBL/GenBank/DDBJ databases">
        <title>Microvirga sp.</title>
        <authorList>
            <person name="Kim M.K."/>
        </authorList>
    </citation>
    <scope>NUCLEOTIDE SEQUENCE</scope>
    <source>
        <strain evidence="3">5420S-16</strain>
    </source>
</reference>
<protein>
    <recommendedName>
        <fullName evidence="5">YbgF trimerisation domain-containing protein</fullName>
    </recommendedName>
</protein>
<accession>A0A936ZAE3</accession>
<keyword evidence="2" id="KW-0732">Signal</keyword>
<dbReference type="EMBL" id="JAEQMY010000004">
    <property type="protein sequence ID" value="MBL0403137.1"/>
    <property type="molecule type" value="Genomic_DNA"/>
</dbReference>
<proteinExistence type="predicted"/>
<name>A0A936ZAE3_9HYPH</name>
<feature type="chain" id="PRO_5037666502" description="YbgF trimerisation domain-containing protein" evidence="2">
    <location>
        <begin position="24"/>
        <end position="93"/>
    </location>
</feature>
<evidence type="ECO:0000256" key="2">
    <source>
        <dbReference type="SAM" id="SignalP"/>
    </source>
</evidence>
<comment type="caution">
    <text evidence="3">The sequence shown here is derived from an EMBL/GenBank/DDBJ whole genome shotgun (WGS) entry which is preliminary data.</text>
</comment>
<feature type="signal peptide" evidence="2">
    <location>
        <begin position="1"/>
        <end position="23"/>
    </location>
</feature>
<dbReference type="AlphaFoldDB" id="A0A936ZAE3"/>
<sequence length="93" mass="10680">MRFMVAIAVVSSLLLPLAGPADAQTRLPRTSPAERQTKEINRRIQQEQRLLNLEQQIQNENNHLRRRIDRQRLFSNPSPSVRVGRCPPGAIRC</sequence>